<proteinExistence type="predicted"/>
<dbReference type="EMBL" id="OW240920">
    <property type="protein sequence ID" value="CAH2315620.1"/>
    <property type="molecule type" value="Genomic_DNA"/>
</dbReference>
<evidence type="ECO:0000313" key="2">
    <source>
        <dbReference type="EMBL" id="CAH2315620.1"/>
    </source>
</evidence>
<gene>
    <name evidence="2" type="ORF">PECUL_23A050093</name>
</gene>
<keyword evidence="3" id="KW-1185">Reference proteome</keyword>
<feature type="compositionally biased region" description="Basic and acidic residues" evidence="1">
    <location>
        <begin position="1"/>
        <end position="14"/>
    </location>
</feature>
<feature type="region of interest" description="Disordered" evidence="1">
    <location>
        <begin position="1"/>
        <end position="41"/>
    </location>
</feature>
<name>A0AAD1WNU6_PELCU</name>
<dbReference type="Proteomes" id="UP001295444">
    <property type="component" value="Chromosome 09"/>
</dbReference>
<accession>A0AAD1WNU6</accession>
<reference evidence="2" key="1">
    <citation type="submission" date="2022-03" db="EMBL/GenBank/DDBJ databases">
        <authorList>
            <person name="Alioto T."/>
            <person name="Alioto T."/>
            <person name="Gomez Garrido J."/>
        </authorList>
    </citation>
    <scope>NUCLEOTIDE SEQUENCE</scope>
</reference>
<evidence type="ECO:0000313" key="3">
    <source>
        <dbReference type="Proteomes" id="UP001295444"/>
    </source>
</evidence>
<evidence type="ECO:0000256" key="1">
    <source>
        <dbReference type="SAM" id="MobiDB-lite"/>
    </source>
</evidence>
<dbReference type="AlphaFoldDB" id="A0AAD1WNU6"/>
<organism evidence="2 3">
    <name type="scientific">Pelobates cultripes</name>
    <name type="common">Western spadefoot toad</name>
    <dbReference type="NCBI Taxonomy" id="61616"/>
    <lineage>
        <taxon>Eukaryota</taxon>
        <taxon>Metazoa</taxon>
        <taxon>Chordata</taxon>
        <taxon>Craniata</taxon>
        <taxon>Vertebrata</taxon>
        <taxon>Euteleostomi</taxon>
        <taxon>Amphibia</taxon>
        <taxon>Batrachia</taxon>
        <taxon>Anura</taxon>
        <taxon>Pelobatoidea</taxon>
        <taxon>Pelobatidae</taxon>
        <taxon>Pelobates</taxon>
    </lineage>
</organism>
<protein>
    <submittedName>
        <fullName evidence="2">Uncharacterized protein</fullName>
    </submittedName>
</protein>
<sequence>MANQKHEKHTEKSKRSSFFSAKSSGLAEIEQDGGGVDDTLPLQASPRSLHLLVTQDILQSCLEAMSNKILANIQGFLRELRKDVQELGD</sequence>